<evidence type="ECO:0000256" key="7">
    <source>
        <dbReference type="PROSITE-ProRule" id="PRU01232"/>
    </source>
</evidence>
<evidence type="ECO:0000256" key="6">
    <source>
        <dbReference type="ARBA" id="ARBA00023087"/>
    </source>
</evidence>
<dbReference type="Proteomes" id="UP001183615">
    <property type="component" value="Unassembled WGS sequence"/>
</dbReference>
<proteinExistence type="predicted"/>
<comment type="subcellular location">
    <subcellularLocation>
        <location evidence="1">Secreted</location>
        <location evidence="1">Cell wall</location>
    </subcellularLocation>
</comment>
<evidence type="ECO:0000313" key="11">
    <source>
        <dbReference type="Proteomes" id="UP001183615"/>
    </source>
</evidence>
<dbReference type="RefSeq" id="WP_311619048.1">
    <property type="nucleotide sequence ID" value="NZ_JAVREV010000011.1"/>
</dbReference>
<keyword evidence="6 7" id="KW-0034">Amyloid</keyword>
<evidence type="ECO:0000259" key="9">
    <source>
        <dbReference type="PROSITE" id="PS51884"/>
    </source>
</evidence>
<feature type="domain" description="Chaplin" evidence="9">
    <location>
        <begin position="38"/>
        <end position="78"/>
    </location>
</feature>
<feature type="signal peptide" evidence="8">
    <location>
        <begin position="1"/>
        <end position="21"/>
    </location>
</feature>
<reference evidence="11" key="1">
    <citation type="submission" date="2023-07" db="EMBL/GenBank/DDBJ databases">
        <title>30 novel species of actinomycetes from the DSMZ collection.</title>
        <authorList>
            <person name="Nouioui I."/>
        </authorList>
    </citation>
    <scope>NUCLEOTIDE SEQUENCE [LARGE SCALE GENOMIC DNA]</scope>
    <source>
        <strain evidence="11">DSM 41886</strain>
    </source>
</reference>
<accession>A0ABU2S754</accession>
<dbReference type="Pfam" id="PF03777">
    <property type="entry name" value="ChpA-C"/>
    <property type="match status" value="1"/>
</dbReference>
<dbReference type="PROSITE" id="PS51884">
    <property type="entry name" value="CHAPLIN"/>
    <property type="match status" value="1"/>
</dbReference>
<dbReference type="EMBL" id="JAVREV010000011">
    <property type="protein sequence ID" value="MDT0444793.1"/>
    <property type="molecule type" value="Genomic_DNA"/>
</dbReference>
<evidence type="ECO:0000256" key="4">
    <source>
        <dbReference type="ARBA" id="ARBA00022729"/>
    </source>
</evidence>
<keyword evidence="11" id="KW-1185">Reference proteome</keyword>
<name>A0ABU2S754_9ACTN</name>
<protein>
    <submittedName>
        <fullName evidence="10">Chaplin</fullName>
    </submittedName>
</protein>
<evidence type="ECO:0000256" key="8">
    <source>
        <dbReference type="SAM" id="SignalP"/>
    </source>
</evidence>
<keyword evidence="5" id="KW-0130">Cell adhesion</keyword>
<keyword evidence="2" id="KW-0134">Cell wall</keyword>
<evidence type="ECO:0000256" key="5">
    <source>
        <dbReference type="ARBA" id="ARBA00022889"/>
    </source>
</evidence>
<comment type="caution">
    <text evidence="10">The sequence shown here is derived from an EMBL/GenBank/DDBJ whole genome shotgun (WGS) entry which is preliminary data.</text>
</comment>
<keyword evidence="4 8" id="KW-0732">Signal</keyword>
<dbReference type="InterPro" id="IPR005528">
    <property type="entry name" value="ChpA-H"/>
</dbReference>
<evidence type="ECO:0000313" key="10">
    <source>
        <dbReference type="EMBL" id="MDT0444793.1"/>
    </source>
</evidence>
<sequence length="79" mass="7292">MHTAKRAALVLVAAGAVTGTAAGTAAAEANAGGQAAASPGVASGNVVQLPINLPVTAVGNSINVVGLLNSTFGNAAVVG</sequence>
<organism evidence="10 11">
    <name type="scientific">Streptomyces johnsoniae</name>
    <dbReference type="NCBI Taxonomy" id="3075532"/>
    <lineage>
        <taxon>Bacteria</taxon>
        <taxon>Bacillati</taxon>
        <taxon>Actinomycetota</taxon>
        <taxon>Actinomycetes</taxon>
        <taxon>Kitasatosporales</taxon>
        <taxon>Streptomycetaceae</taxon>
        <taxon>Streptomyces</taxon>
    </lineage>
</organism>
<feature type="chain" id="PRO_5045253107" evidence="8">
    <location>
        <begin position="22"/>
        <end position="79"/>
    </location>
</feature>
<evidence type="ECO:0000256" key="3">
    <source>
        <dbReference type="ARBA" id="ARBA00022525"/>
    </source>
</evidence>
<evidence type="ECO:0000256" key="1">
    <source>
        <dbReference type="ARBA" id="ARBA00004191"/>
    </source>
</evidence>
<evidence type="ECO:0000256" key="2">
    <source>
        <dbReference type="ARBA" id="ARBA00022512"/>
    </source>
</evidence>
<keyword evidence="3" id="KW-0964">Secreted</keyword>
<gene>
    <name evidence="10" type="ORF">RM779_19625</name>
</gene>